<gene>
    <name evidence="3" type="ORF">Vretifemale_478</name>
</gene>
<protein>
    <recommendedName>
        <fullName evidence="5">TRP C-terminal domain-containing protein</fullName>
    </recommendedName>
</protein>
<feature type="transmembrane region" description="Helical" evidence="2">
    <location>
        <begin position="397"/>
        <end position="418"/>
    </location>
</feature>
<dbReference type="Proteomes" id="UP000747110">
    <property type="component" value="Unassembled WGS sequence"/>
</dbReference>
<dbReference type="GO" id="GO:0043130">
    <property type="term" value="F:ubiquitin binding"/>
    <property type="evidence" value="ECO:0007669"/>
    <property type="project" value="TreeGrafter"/>
</dbReference>
<dbReference type="InterPro" id="IPR051246">
    <property type="entry name" value="WDR48"/>
</dbReference>
<dbReference type="PANTHER" id="PTHR19862">
    <property type="entry name" value="WD REPEAT-CONTAINING PROTEIN 48"/>
    <property type="match status" value="1"/>
</dbReference>
<dbReference type="AlphaFoldDB" id="A0A8J4FCS8"/>
<feature type="transmembrane region" description="Helical" evidence="2">
    <location>
        <begin position="366"/>
        <end position="385"/>
    </location>
</feature>
<organism evidence="3 4">
    <name type="scientific">Volvox reticuliferus</name>
    <dbReference type="NCBI Taxonomy" id="1737510"/>
    <lineage>
        <taxon>Eukaryota</taxon>
        <taxon>Viridiplantae</taxon>
        <taxon>Chlorophyta</taxon>
        <taxon>core chlorophytes</taxon>
        <taxon>Chlorophyceae</taxon>
        <taxon>CS clade</taxon>
        <taxon>Chlamydomonadales</taxon>
        <taxon>Volvocaceae</taxon>
        <taxon>Volvox</taxon>
    </lineage>
</organism>
<keyword evidence="2" id="KW-0812">Transmembrane</keyword>
<keyword evidence="2" id="KW-1133">Transmembrane helix</keyword>
<feature type="region of interest" description="Disordered" evidence="1">
    <location>
        <begin position="479"/>
        <end position="505"/>
    </location>
</feature>
<evidence type="ECO:0000256" key="2">
    <source>
        <dbReference type="SAM" id="Phobius"/>
    </source>
</evidence>
<sequence>MMLWTLRYAYPLRKTAPQACAKVAQHLWAAIFRTRKAAATWLARPPNRSAGFPRIRRCRNNPNDGIPTTSALPNHIAANFNSSAPSATPLPGPMGSLGICNVFKDVQIVAFDSEYLHSNSKDPAVLSASTPANPTARTSTDAPRLPVDLLAASARATALTYFNRHQPEACGFKKAPKTLSTVGSSALNDAMKTLGRLRTLAFSTQQSSQATFVQVDKAMSLREQLGVVLMAAVFVLYPSWAHAALSTFACYPIDDGEGPFSEAQQATWQYGYWVRNMQAMCYSGNHLRVYVPIGVAAVVVFCLLPPLMSFWFVWRVRGRLDNTHVRKVYGFLYKRYKPRFIWWETILQLETLILVTVEVLGRGLNVSYQALLLLVVFTVIALINVSCAPLLSRMLVIMEFISLGTLSLTITLSLYFTIDDGLNPMAENALAILIITLNTSLIGFFLVVASRHFWPAIISSKIAPTMQIMMQKLSNLAGSAGRRPQQTGDDMEADASGEDGDQQRPSCWPILKRLLIAWRIKSDGASSLGVRGTASPSDNGDAAGGRCRFEDLVVDETASNGTLGSGAESSGLVAQGSSPGAQDMDMVHGVICSAGLVACRDTAPSNVCIQLGGTT</sequence>
<dbReference type="EMBL" id="BNCP01000001">
    <property type="protein sequence ID" value="GIL69546.1"/>
    <property type="molecule type" value="Genomic_DNA"/>
</dbReference>
<proteinExistence type="predicted"/>
<feature type="transmembrane region" description="Helical" evidence="2">
    <location>
        <begin position="430"/>
        <end position="449"/>
    </location>
</feature>
<keyword evidence="4" id="KW-1185">Reference proteome</keyword>
<name>A0A8J4FCS8_9CHLO</name>
<evidence type="ECO:0000313" key="3">
    <source>
        <dbReference type="EMBL" id="GIL69546.1"/>
    </source>
</evidence>
<feature type="transmembrane region" description="Helical" evidence="2">
    <location>
        <begin position="340"/>
        <end position="360"/>
    </location>
</feature>
<feature type="compositionally biased region" description="Acidic residues" evidence="1">
    <location>
        <begin position="489"/>
        <end position="500"/>
    </location>
</feature>
<accession>A0A8J4FCS8</accession>
<evidence type="ECO:0000256" key="1">
    <source>
        <dbReference type="SAM" id="MobiDB-lite"/>
    </source>
</evidence>
<keyword evidence="2" id="KW-0472">Membrane</keyword>
<feature type="transmembrane region" description="Helical" evidence="2">
    <location>
        <begin position="289"/>
        <end position="314"/>
    </location>
</feature>
<evidence type="ECO:0000313" key="4">
    <source>
        <dbReference type="Proteomes" id="UP000747110"/>
    </source>
</evidence>
<comment type="caution">
    <text evidence="3">The sequence shown here is derived from an EMBL/GenBank/DDBJ whole genome shotgun (WGS) entry which is preliminary data.</text>
</comment>
<dbReference type="OrthoDB" id="548080at2759"/>
<dbReference type="GO" id="GO:0000724">
    <property type="term" value="P:double-strand break repair via homologous recombination"/>
    <property type="evidence" value="ECO:0007669"/>
    <property type="project" value="TreeGrafter"/>
</dbReference>
<reference evidence="3" key="1">
    <citation type="journal article" date="2021" name="Proc. Natl. Acad. Sci. U.S.A.">
        <title>Three genomes in the algal genus Volvox reveal the fate of a haploid sex-determining region after a transition to homothallism.</title>
        <authorList>
            <person name="Yamamoto K."/>
            <person name="Hamaji T."/>
            <person name="Kawai-Toyooka H."/>
            <person name="Matsuzaki R."/>
            <person name="Takahashi F."/>
            <person name="Nishimura Y."/>
            <person name="Kawachi M."/>
            <person name="Noguchi H."/>
            <person name="Minakuchi Y."/>
            <person name="Umen J.G."/>
            <person name="Toyoda A."/>
            <person name="Nozaki H."/>
        </authorList>
    </citation>
    <scope>NUCLEOTIDE SEQUENCE</scope>
    <source>
        <strain evidence="3">NIES-3786</strain>
    </source>
</reference>
<evidence type="ECO:0008006" key="5">
    <source>
        <dbReference type="Google" id="ProtNLM"/>
    </source>
</evidence>
<dbReference type="PANTHER" id="PTHR19862:SF14">
    <property type="entry name" value="WD REPEAT-CONTAINING PROTEIN 48"/>
    <property type="match status" value="1"/>
</dbReference>
<feature type="transmembrane region" description="Helical" evidence="2">
    <location>
        <begin position="225"/>
        <end position="245"/>
    </location>
</feature>